<dbReference type="Gene3D" id="1.10.10.10">
    <property type="entry name" value="Winged helix-like DNA-binding domain superfamily/Winged helix DNA-binding domain"/>
    <property type="match status" value="1"/>
</dbReference>
<evidence type="ECO:0000313" key="9">
    <source>
        <dbReference type="Proteomes" id="UP000796880"/>
    </source>
</evidence>
<evidence type="ECO:0000313" key="8">
    <source>
        <dbReference type="EMBL" id="KAF3437622.1"/>
    </source>
</evidence>
<dbReference type="Gene3D" id="1.10.8.430">
    <property type="entry name" value="Helical domain of apoptotic protease-activating factors"/>
    <property type="match status" value="1"/>
</dbReference>
<keyword evidence="9" id="KW-1185">Reference proteome</keyword>
<feature type="domain" description="Disease resistance N-terminal" evidence="5">
    <location>
        <begin position="6"/>
        <end position="88"/>
    </location>
</feature>
<dbReference type="Gene3D" id="3.80.10.10">
    <property type="entry name" value="Ribonuclease Inhibitor"/>
    <property type="match status" value="1"/>
</dbReference>
<dbReference type="AlphaFoldDB" id="A0A8K0GQE6"/>
<dbReference type="Pfam" id="PF00931">
    <property type="entry name" value="NB-ARC"/>
    <property type="match status" value="1"/>
</dbReference>
<dbReference type="GO" id="GO:0043531">
    <property type="term" value="F:ADP binding"/>
    <property type="evidence" value="ECO:0007669"/>
    <property type="project" value="InterPro"/>
</dbReference>
<dbReference type="InterPro" id="IPR042197">
    <property type="entry name" value="Apaf_helical"/>
</dbReference>
<keyword evidence="2" id="KW-0547">Nucleotide-binding</keyword>
<sequence>MADILVPIFLDNLIKFGTYEANLLRGVRDQVDTLESDLRFIKLFLKKSAGTRNDPLVEELVNQIGDAALEIEDVIDAYAARVTKERRRNLLGKLFHCFGHARVLHGVANKTTTIMNKVENIYNNKEKYGIGEADQPRVDDEEAEQSSIERRRRNVDEADVVGFEKDTTTLIDQLTNQSNLQRDVISIHGMGGLGKSTLARKIYKDTRVVNHFPCRAWVVVSQKWQAKTLLRNVLKSFKQISDENATAEGLKTELKDQLKGKRYLIVMDDIWSTQVWDEVRVAFPDESNGSRILITTREREVAWHASPAPPYELQFLDENESWELLRKEVFRGRECPPDLIQLGKKIAKSCGGLPLSIVLLGGTLAAKNKSYQVWSRFIGNVNSYLAEGVSILKLSYNHLPPELKACFLYLGLFPEDSEINVRHLIELWIAEGFIQSDRSTSIYDVAEDYLEKLIDRSMIQVATKRPDGGVKTCRIHDLLRDLCISESKRDKLFDIYSIDNKVSLNRKSRRLSIQSVESPDFDLPPCARSLFFFDVFSDVPMSKSFWKQIYKSTKFIRVLYLSGIVIRIIPSQIEALIFLRCLIIKDCEVDNVPSCIWNFRYLETLHLDFYVIGSLPKGIWSVMKNLRYLYLAYWMDLDLSNIPRRSLMGEPFWNLQVLSWLRVNNSTALVIAKFPNLRKLGLCFGEEFMEEGELEKVMASIRRLESLQSIKIQKYYTLEPMVVGPRLNSLPSTLTKISWTSVEIFDWDTFKVLARQPHLRVLKIDAAEGRPHELRVVAGEFPQLQVLKLRNLGIKTLKMEKDAMPNLEGLFIDSCPFLEYLAEDELLCRSTLQLVEVIGWKVQDTLRTMLTDFKIKHPDTPCKINIMEHEVP</sequence>
<dbReference type="FunFam" id="3.40.50.300:FF:001091">
    <property type="entry name" value="Probable disease resistance protein At1g61300"/>
    <property type="match status" value="1"/>
</dbReference>
<evidence type="ECO:0000256" key="3">
    <source>
        <dbReference type="ARBA" id="ARBA00022821"/>
    </source>
</evidence>
<evidence type="ECO:0000259" key="6">
    <source>
        <dbReference type="Pfam" id="PF23559"/>
    </source>
</evidence>
<dbReference type="InterPro" id="IPR044974">
    <property type="entry name" value="Disease_R_plants"/>
</dbReference>
<keyword evidence="1" id="KW-0677">Repeat</keyword>
<evidence type="ECO:0000259" key="7">
    <source>
        <dbReference type="Pfam" id="PF23598"/>
    </source>
</evidence>
<keyword evidence="3" id="KW-0611">Plant defense</keyword>
<proteinExistence type="predicted"/>
<dbReference type="FunFam" id="1.10.10.10:FF:000322">
    <property type="entry name" value="Probable disease resistance protein At1g63360"/>
    <property type="match status" value="1"/>
</dbReference>
<accession>A0A8K0GQE6</accession>
<dbReference type="PANTHER" id="PTHR23155">
    <property type="entry name" value="DISEASE RESISTANCE PROTEIN RP"/>
    <property type="match status" value="1"/>
</dbReference>
<dbReference type="Pfam" id="PF18052">
    <property type="entry name" value="Rx_N"/>
    <property type="match status" value="1"/>
</dbReference>
<evidence type="ECO:0000259" key="4">
    <source>
        <dbReference type="Pfam" id="PF00931"/>
    </source>
</evidence>
<dbReference type="OrthoDB" id="1163443at2759"/>
<evidence type="ECO:0000256" key="2">
    <source>
        <dbReference type="ARBA" id="ARBA00022741"/>
    </source>
</evidence>
<dbReference type="InterPro" id="IPR055414">
    <property type="entry name" value="LRR_R13L4/SHOC2-like"/>
</dbReference>
<dbReference type="InterPro" id="IPR032675">
    <property type="entry name" value="LRR_dom_sf"/>
</dbReference>
<feature type="domain" description="NB-ARC" evidence="4">
    <location>
        <begin position="164"/>
        <end position="333"/>
    </location>
</feature>
<reference evidence="8" key="1">
    <citation type="submission" date="2020-03" db="EMBL/GenBank/DDBJ databases">
        <title>A high-quality chromosome-level genome assembly of a woody plant with both climbing and erect habits, Rhamnella rubrinervis.</title>
        <authorList>
            <person name="Lu Z."/>
            <person name="Yang Y."/>
            <person name="Zhu X."/>
            <person name="Sun Y."/>
        </authorList>
    </citation>
    <scope>NUCLEOTIDE SEQUENCE</scope>
    <source>
        <strain evidence="8">BYM</strain>
        <tissue evidence="8">Leaf</tissue>
    </source>
</reference>
<evidence type="ECO:0000259" key="5">
    <source>
        <dbReference type="Pfam" id="PF18052"/>
    </source>
</evidence>
<dbReference type="Gene3D" id="3.40.50.300">
    <property type="entry name" value="P-loop containing nucleotide triphosphate hydrolases"/>
    <property type="match status" value="1"/>
</dbReference>
<dbReference type="Pfam" id="PF23598">
    <property type="entry name" value="LRR_14"/>
    <property type="match status" value="1"/>
</dbReference>
<dbReference type="PRINTS" id="PR00364">
    <property type="entry name" value="DISEASERSIST"/>
</dbReference>
<dbReference type="GO" id="GO:0098542">
    <property type="term" value="P:defense response to other organism"/>
    <property type="evidence" value="ECO:0007669"/>
    <property type="project" value="TreeGrafter"/>
</dbReference>
<dbReference type="InterPro" id="IPR038005">
    <property type="entry name" value="RX-like_CC"/>
</dbReference>
<evidence type="ECO:0000256" key="1">
    <source>
        <dbReference type="ARBA" id="ARBA00022737"/>
    </source>
</evidence>
<dbReference type="PANTHER" id="PTHR23155:SF1193">
    <property type="entry name" value="DISEASE RESISTANCE PROTEIN RPP13-RELATED"/>
    <property type="match status" value="1"/>
</dbReference>
<dbReference type="SUPFAM" id="SSF52540">
    <property type="entry name" value="P-loop containing nucleoside triphosphate hydrolases"/>
    <property type="match status" value="1"/>
</dbReference>
<protein>
    <submittedName>
        <fullName evidence="8">Uncharacterized protein</fullName>
    </submittedName>
</protein>
<feature type="domain" description="Disease resistance protein winged helix" evidence="6">
    <location>
        <begin position="412"/>
        <end position="483"/>
    </location>
</feature>
<dbReference type="SUPFAM" id="SSF52047">
    <property type="entry name" value="RNI-like"/>
    <property type="match status" value="1"/>
</dbReference>
<dbReference type="InterPro" id="IPR041118">
    <property type="entry name" value="Rx_N"/>
</dbReference>
<comment type="caution">
    <text evidence="8">The sequence shown here is derived from an EMBL/GenBank/DDBJ whole genome shotgun (WGS) entry which is preliminary data.</text>
</comment>
<dbReference type="InterPro" id="IPR002182">
    <property type="entry name" value="NB-ARC"/>
</dbReference>
<dbReference type="Proteomes" id="UP000796880">
    <property type="component" value="Unassembled WGS sequence"/>
</dbReference>
<dbReference type="InterPro" id="IPR027417">
    <property type="entry name" value="P-loop_NTPase"/>
</dbReference>
<dbReference type="EMBL" id="VOIH02000009">
    <property type="protein sequence ID" value="KAF3437622.1"/>
    <property type="molecule type" value="Genomic_DNA"/>
</dbReference>
<organism evidence="8 9">
    <name type="scientific">Rhamnella rubrinervis</name>
    <dbReference type="NCBI Taxonomy" id="2594499"/>
    <lineage>
        <taxon>Eukaryota</taxon>
        <taxon>Viridiplantae</taxon>
        <taxon>Streptophyta</taxon>
        <taxon>Embryophyta</taxon>
        <taxon>Tracheophyta</taxon>
        <taxon>Spermatophyta</taxon>
        <taxon>Magnoliopsida</taxon>
        <taxon>eudicotyledons</taxon>
        <taxon>Gunneridae</taxon>
        <taxon>Pentapetalae</taxon>
        <taxon>rosids</taxon>
        <taxon>fabids</taxon>
        <taxon>Rosales</taxon>
        <taxon>Rhamnaceae</taxon>
        <taxon>rhamnoid group</taxon>
        <taxon>Rhamneae</taxon>
        <taxon>Rhamnella</taxon>
    </lineage>
</organism>
<dbReference type="Pfam" id="PF23559">
    <property type="entry name" value="WHD_DRP"/>
    <property type="match status" value="1"/>
</dbReference>
<dbReference type="CDD" id="cd14798">
    <property type="entry name" value="RX-CC_like"/>
    <property type="match status" value="1"/>
</dbReference>
<dbReference type="Gene3D" id="1.20.5.4130">
    <property type="match status" value="1"/>
</dbReference>
<feature type="domain" description="Disease resistance R13L4/SHOC-2-like LRR" evidence="7">
    <location>
        <begin position="551"/>
        <end position="810"/>
    </location>
</feature>
<gene>
    <name evidence="8" type="ORF">FNV43_RR20378</name>
</gene>
<name>A0A8K0GQE6_9ROSA</name>
<dbReference type="InterPro" id="IPR036388">
    <property type="entry name" value="WH-like_DNA-bd_sf"/>
</dbReference>
<dbReference type="InterPro" id="IPR058922">
    <property type="entry name" value="WHD_DRP"/>
</dbReference>